<sequence>MKFENFYKESEENMRLALLSLWTPGNHPMRAAVNELFDREPLLSEPVFQSTFGWEPAPDDSWKNALNPTIISKLGIGVKYPPYKHQAESWKSLAEGKSIVVTSGTGSGKTECFMYPILSDLYEQGHTNAIEAIFLYPLNALMEDQKKRLSEYCKATGLHFALYNGDTPEHRADGRDEILPNEIVTRDDIRDPNNQGTRPEILLTNPSMLEYILVRQKDQQMLQESANRLRWIVIDEAHSYSGSAAVELAYQIKRVLEAFGRTPEQVRFACTSATIGGDEGSQSLSDFISTVTGQSVERIKVIGGQRLVRPLDKDQLAVELKANNLPSVDNVLSLRDKINKVSGMTLQQMWEHLCPDTTFDRADLIPALQLLDRLCEMSQGKTPVLSLRAHYFMRSINGLYACANENCDSANPASPIYGHLTTYKASVCPKCGVPLLEIVQCKRCGSFVLMGCSDSQTHKISPCEDTANRDDYFSIDLTSEQEEEDEMASSGSPDIFFLMPYEKEKFFTPVAKAHSVTMNIVHNSTGAILDVHADSKGTWVEVRKDDGHSYCPGCGKLAHGKRLNLKHFRIPINFINQTISPVFLRECAHEGNSWGKYIAFTDSRQGTAISAKTFNINVERNQSNKNMLERLSQIQTTNPLDTIPEPVRNTLTAEQIAMILANAPSSPDGVSLYDVSEAIYNQAMFDHISNNDGAKNKNTYKCALIRGVIGRRPAYETNAETMGFIYLDYLDLKTAKVPSVLADYADQNGITIKDQDWQDYLKLAIDYVMRLGNHIQPLADDEKKYVRESNLSTPIAASDDQREKIKRWPSVKIVEGGKVFERQSRLVVLLCAGLGIHTVEKLQANVRIVDAIITEAWNTLIEKKVFTKVKADDTDGYNNPRFYPDNKYVDCYFLDLSGKEGNNVCKVKRLQDAWVCPVSHQLLDTTFCGYSPLITGRICERLFVKYKCNESKITMPSRPKDNEEVVNWQENDENIKALKAAGLWTDRHKYAYHKTPIYIAAEHSAQQSKQLLRDYTRAFSQKTPLINVLHCSTTMEMGVDIGDIDVVLMDTVPPTAANYLQRVGRAGRMGQSKAIAFSLCNNTPVGQHAFANPMWALQTTNHMIKVRPSQTVIQRHINSFFFRQFICDNGSGIQVTVSIDEFMTSTCNTFIQFLDDMSTNQAEECKFKKVFGKNIAYTINVTKETIQAIQKEYNTVIDELNAAFVQFQNDTRRQIAISNQIRKTKSEGLLNYLSDHQFIPNANMPTGVVTFDFTDRDQSVKLHRLYDNVDKLQNRIAAESDSIEKFNLQNELNKVRKEITNLRRATTASRDIHTALDEYAPEQTVVVNEKNYVSAGIKLLGAYNEETQTKAIYHCIHCGKTEYKRILQKGALCSCGNPYHSIIDKDHGSYTLAYEPIGFCTDQNVDSSREEKTVKHYYDIRPVLLKTDWSKHKDINMCELITSGETGNILFYNVGNGHGFAFCKRCGRASVEYTAITSKESVPYAVKPGHKRLWGDGCEANDNDIARHVVLTGNHPTCYTVLRFKKDAVSSKFENDEQLVYSLGVVLKRALALSEGIDEGEVDFGIKQELDAWVLFIFDTAKGGCGYSLKLMNPVLCQEIFDLARQALEETTCNCHIEGGACARCLIDRNNYRYSYLLSKAKALDWLNHQKNKAIELPAQVKASSPSARVVCQPLKDIVKLSVTDPEVKKITLCISDLTDDNVVTDWSSVRSEMGKHIKTGVSNGKNISLVVEYHPELHNSLTEKLPFINLKDKFPDCEVSIVKDLCEMKTAVIVERNTGVLRYFTDKDSVLSFSNNWGKNCHYVFVDNNRVTFNEQKEPTYVMSPSQVVREGLTHARTFQIKNYFSTAIAPFLLNQQDTDMLVEVLKGKHVNITFSDMYVNSALASLMLVYLIKEMKQLFGYTIDSITLQLDSPKRKCYNDRYNEWTPINMNFSCKEDADEYTDNLFMNVLGIEPEHSFNDANHHRWLKIETKDGGLVEIRPDHGISGGYKSDSKYLNLDSLNGSVNVVRNNEDVLYYVIIKKSDA</sequence>
<dbReference type="EMBL" id="FZNZ01000021">
    <property type="protein sequence ID" value="SNR94222.1"/>
    <property type="molecule type" value="Genomic_DNA"/>
</dbReference>
<evidence type="ECO:0000313" key="3">
    <source>
        <dbReference type="EMBL" id="SNR94222.1"/>
    </source>
</evidence>
<dbReference type="PROSITE" id="PS51194">
    <property type="entry name" value="HELICASE_CTER"/>
    <property type="match status" value="1"/>
</dbReference>
<keyword evidence="4" id="KW-1185">Reference proteome</keyword>
<dbReference type="InterPro" id="IPR027417">
    <property type="entry name" value="P-loop_NTPase"/>
</dbReference>
<keyword evidence="2" id="KW-0067">ATP-binding</keyword>
<dbReference type="GO" id="GO:0036297">
    <property type="term" value="P:interstrand cross-link repair"/>
    <property type="evidence" value="ECO:0007669"/>
    <property type="project" value="TreeGrafter"/>
</dbReference>
<evidence type="ECO:0000256" key="1">
    <source>
        <dbReference type="ARBA" id="ARBA00022741"/>
    </source>
</evidence>
<dbReference type="OrthoDB" id="9815222at2"/>
<keyword evidence="1" id="KW-0547">Nucleotide-binding</keyword>
<dbReference type="GO" id="GO:0043138">
    <property type="term" value="F:3'-5' DNA helicase activity"/>
    <property type="evidence" value="ECO:0007669"/>
    <property type="project" value="TreeGrafter"/>
</dbReference>
<dbReference type="PANTHER" id="PTHR47957:SF3">
    <property type="entry name" value="ATP-DEPENDENT HELICASE HRQ1"/>
    <property type="match status" value="1"/>
</dbReference>
<dbReference type="GO" id="GO:0006289">
    <property type="term" value="P:nucleotide-excision repair"/>
    <property type="evidence" value="ECO:0007669"/>
    <property type="project" value="TreeGrafter"/>
</dbReference>
<dbReference type="RefSeq" id="WP_089366591.1">
    <property type="nucleotide sequence ID" value="NZ_CP023863.1"/>
</dbReference>
<dbReference type="KEGG" id="pje:CRM71_06520"/>
<dbReference type="PROSITE" id="PS51192">
    <property type="entry name" value="HELICASE_ATP_BIND_1"/>
    <property type="match status" value="1"/>
</dbReference>
<dbReference type="InterPro" id="IPR014001">
    <property type="entry name" value="Helicase_ATP-bd"/>
</dbReference>
<dbReference type="Gene3D" id="3.40.50.300">
    <property type="entry name" value="P-loop containing nucleotide triphosphate hydrolases"/>
    <property type="match status" value="2"/>
</dbReference>
<evidence type="ECO:0000313" key="4">
    <source>
        <dbReference type="Proteomes" id="UP000198427"/>
    </source>
</evidence>
<name>A0A2K9HAW3_9BACT</name>
<dbReference type="PANTHER" id="PTHR47957">
    <property type="entry name" value="ATP-DEPENDENT HELICASE HRQ1"/>
    <property type="match status" value="1"/>
</dbReference>
<proteinExistence type="predicted"/>
<dbReference type="Pfam" id="PF00271">
    <property type="entry name" value="Helicase_C"/>
    <property type="match status" value="1"/>
</dbReference>
<dbReference type="SMART" id="SM00490">
    <property type="entry name" value="HELICc"/>
    <property type="match status" value="1"/>
</dbReference>
<dbReference type="GO" id="GO:0003676">
    <property type="term" value="F:nucleic acid binding"/>
    <property type="evidence" value="ECO:0007669"/>
    <property type="project" value="InterPro"/>
</dbReference>
<dbReference type="SUPFAM" id="SSF52540">
    <property type="entry name" value="P-loop containing nucleoside triphosphate hydrolases"/>
    <property type="match status" value="2"/>
</dbReference>
<dbReference type="InterPro" id="IPR001650">
    <property type="entry name" value="Helicase_C-like"/>
</dbReference>
<protein>
    <submittedName>
        <fullName evidence="3">Uncharacterized protein</fullName>
    </submittedName>
</protein>
<organism evidence="3 4">
    <name type="scientific">Prevotella jejuni</name>
    <dbReference type="NCBI Taxonomy" id="1177574"/>
    <lineage>
        <taxon>Bacteria</taxon>
        <taxon>Pseudomonadati</taxon>
        <taxon>Bacteroidota</taxon>
        <taxon>Bacteroidia</taxon>
        <taxon>Bacteroidales</taxon>
        <taxon>Prevotellaceae</taxon>
        <taxon>Prevotella</taxon>
    </lineage>
</organism>
<dbReference type="InterPro" id="IPR011545">
    <property type="entry name" value="DEAD/DEAH_box_helicase_dom"/>
</dbReference>
<dbReference type="GeneID" id="94029064"/>
<dbReference type="SMART" id="SM00487">
    <property type="entry name" value="DEXDc"/>
    <property type="match status" value="1"/>
</dbReference>
<evidence type="ECO:0000256" key="2">
    <source>
        <dbReference type="ARBA" id="ARBA00022840"/>
    </source>
</evidence>
<dbReference type="InterPro" id="IPR018973">
    <property type="entry name" value="MZB"/>
</dbReference>
<comment type="caution">
    <text evidence="3">The sequence shown here is derived from an EMBL/GenBank/DDBJ whole genome shotgun (WGS) entry which is preliminary data.</text>
</comment>
<reference evidence="3 4" key="1">
    <citation type="submission" date="2017-06" db="EMBL/GenBank/DDBJ databases">
        <authorList>
            <person name="Varghese N."/>
            <person name="Submissions S."/>
        </authorList>
    </citation>
    <scope>NUCLEOTIDE SEQUENCE [LARGE SCALE GENOMIC DNA]</scope>
    <source>
        <strain evidence="3 4">DSM 26989</strain>
    </source>
</reference>
<accession>A0A2K9HAW3</accession>
<gene>
    <name evidence="3" type="ORF">SAMN06265364_12139</name>
</gene>
<dbReference type="Pfam" id="PF00270">
    <property type="entry name" value="DEAD"/>
    <property type="match status" value="1"/>
</dbReference>
<dbReference type="Pfam" id="PF09369">
    <property type="entry name" value="MZB"/>
    <property type="match status" value="1"/>
</dbReference>
<dbReference type="GO" id="GO:0005524">
    <property type="term" value="F:ATP binding"/>
    <property type="evidence" value="ECO:0007669"/>
    <property type="project" value="UniProtKB-KW"/>
</dbReference>
<dbReference type="Proteomes" id="UP000198427">
    <property type="component" value="Unassembled WGS sequence"/>
</dbReference>